<dbReference type="EMBL" id="QYUK01000011">
    <property type="protein sequence ID" value="RJF88934.1"/>
    <property type="molecule type" value="Genomic_DNA"/>
</dbReference>
<sequence length="238" mass="24035">MSSRSPIRGILFDKDGTLVDYEASWNPVNRRAARLAARGDAALAGRLLAQVGADPHNGRAVADSIIAAGTTLAIATAWVAGGAPFTVADLTGELDTLFRDSAAHMVPVTDLAALFARLKSRGLKLGIASSDNEASIHALLAAFGLGGVLDFIAGYDSGYAAKPDPAVLAAFCAATGLVPSQVAMVGDNTHDVAMGWAGGAGLSIGVLTGTGTRASLTPSSDLCLDSVADLEAALFEIG</sequence>
<keyword evidence="5" id="KW-0378">Hydrolase</keyword>
<gene>
    <name evidence="5" type="ORF">D3874_19745</name>
</gene>
<dbReference type="SFLD" id="SFLDS00003">
    <property type="entry name" value="Haloacid_Dehalogenase"/>
    <property type="match status" value="1"/>
</dbReference>
<dbReference type="InterPro" id="IPR023198">
    <property type="entry name" value="PGP-like_dom2"/>
</dbReference>
<reference evidence="5 6" key="1">
    <citation type="submission" date="2018-09" db="EMBL/GenBank/DDBJ databases">
        <authorList>
            <person name="Zhu H."/>
        </authorList>
    </citation>
    <scope>NUCLEOTIDE SEQUENCE [LARGE SCALE GENOMIC DNA]</scope>
    <source>
        <strain evidence="5 6">K1W22B-8</strain>
    </source>
</reference>
<dbReference type="GO" id="GO:0005829">
    <property type="term" value="C:cytosol"/>
    <property type="evidence" value="ECO:0007669"/>
    <property type="project" value="TreeGrafter"/>
</dbReference>
<dbReference type="EC" id="3.1.3.18" evidence="4"/>
<comment type="similarity">
    <text evidence="3">Belongs to the HAD-like hydrolase superfamily. CbbY/CbbZ/Gph/YieH family.</text>
</comment>
<evidence type="ECO:0000256" key="2">
    <source>
        <dbReference type="ARBA" id="ARBA00004818"/>
    </source>
</evidence>
<evidence type="ECO:0000256" key="3">
    <source>
        <dbReference type="ARBA" id="ARBA00006171"/>
    </source>
</evidence>
<dbReference type="PANTHER" id="PTHR43434:SF1">
    <property type="entry name" value="PHOSPHOGLYCOLATE PHOSPHATASE"/>
    <property type="match status" value="1"/>
</dbReference>
<keyword evidence="6" id="KW-1185">Reference proteome</keyword>
<dbReference type="InterPro" id="IPR023214">
    <property type="entry name" value="HAD_sf"/>
</dbReference>
<evidence type="ECO:0000256" key="4">
    <source>
        <dbReference type="ARBA" id="ARBA00013078"/>
    </source>
</evidence>
<dbReference type="OrthoDB" id="9797743at2"/>
<dbReference type="Proteomes" id="UP000284605">
    <property type="component" value="Unassembled WGS sequence"/>
</dbReference>
<dbReference type="Pfam" id="PF00702">
    <property type="entry name" value="Hydrolase"/>
    <property type="match status" value="1"/>
</dbReference>
<protein>
    <recommendedName>
        <fullName evidence="4">phosphoglycolate phosphatase</fullName>
        <ecNumber evidence="4">3.1.3.18</ecNumber>
    </recommendedName>
</protein>
<dbReference type="PANTHER" id="PTHR43434">
    <property type="entry name" value="PHOSPHOGLYCOLATE PHOSPHATASE"/>
    <property type="match status" value="1"/>
</dbReference>
<dbReference type="AlphaFoldDB" id="A0A418WFX9"/>
<dbReference type="InterPro" id="IPR006439">
    <property type="entry name" value="HAD-SF_hydro_IA"/>
</dbReference>
<dbReference type="Gene3D" id="1.10.150.240">
    <property type="entry name" value="Putative phosphatase, domain 2"/>
    <property type="match status" value="1"/>
</dbReference>
<dbReference type="GO" id="GO:0008967">
    <property type="term" value="F:phosphoglycolate phosphatase activity"/>
    <property type="evidence" value="ECO:0007669"/>
    <property type="project" value="UniProtKB-EC"/>
</dbReference>
<dbReference type="InterPro" id="IPR036412">
    <property type="entry name" value="HAD-like_sf"/>
</dbReference>
<evidence type="ECO:0000313" key="6">
    <source>
        <dbReference type="Proteomes" id="UP000284605"/>
    </source>
</evidence>
<organism evidence="5 6">
    <name type="scientific">Oleomonas cavernae</name>
    <dbReference type="NCBI Taxonomy" id="2320859"/>
    <lineage>
        <taxon>Bacteria</taxon>
        <taxon>Pseudomonadati</taxon>
        <taxon>Pseudomonadota</taxon>
        <taxon>Alphaproteobacteria</taxon>
        <taxon>Acetobacterales</taxon>
        <taxon>Acetobacteraceae</taxon>
        <taxon>Oleomonas</taxon>
    </lineage>
</organism>
<evidence type="ECO:0000313" key="5">
    <source>
        <dbReference type="EMBL" id="RJF88934.1"/>
    </source>
</evidence>
<dbReference type="RefSeq" id="WP_119779950.1">
    <property type="nucleotide sequence ID" value="NZ_QYUK01000011.1"/>
</dbReference>
<dbReference type="NCBIfam" id="TIGR01549">
    <property type="entry name" value="HAD-SF-IA-v1"/>
    <property type="match status" value="1"/>
</dbReference>
<dbReference type="InterPro" id="IPR050155">
    <property type="entry name" value="HAD-like_hydrolase_sf"/>
</dbReference>
<accession>A0A418WFX9</accession>
<dbReference type="SFLD" id="SFLDG01129">
    <property type="entry name" value="C1.5:_HAD__Beta-PGM__Phosphata"/>
    <property type="match status" value="1"/>
</dbReference>
<proteinExistence type="inferred from homology"/>
<dbReference type="GO" id="GO:0006281">
    <property type="term" value="P:DNA repair"/>
    <property type="evidence" value="ECO:0007669"/>
    <property type="project" value="TreeGrafter"/>
</dbReference>
<dbReference type="SUPFAM" id="SSF56784">
    <property type="entry name" value="HAD-like"/>
    <property type="match status" value="1"/>
</dbReference>
<comment type="pathway">
    <text evidence="2">Organic acid metabolism; glycolate biosynthesis; glycolate from 2-phosphoglycolate: step 1/1.</text>
</comment>
<name>A0A418WFX9_9PROT</name>
<comment type="catalytic activity">
    <reaction evidence="1">
        <text>2-phosphoglycolate + H2O = glycolate + phosphate</text>
        <dbReference type="Rhea" id="RHEA:14369"/>
        <dbReference type="ChEBI" id="CHEBI:15377"/>
        <dbReference type="ChEBI" id="CHEBI:29805"/>
        <dbReference type="ChEBI" id="CHEBI:43474"/>
        <dbReference type="ChEBI" id="CHEBI:58033"/>
        <dbReference type="EC" id="3.1.3.18"/>
    </reaction>
</comment>
<dbReference type="Gene3D" id="3.40.50.1000">
    <property type="entry name" value="HAD superfamily/HAD-like"/>
    <property type="match status" value="1"/>
</dbReference>
<evidence type="ECO:0000256" key="1">
    <source>
        <dbReference type="ARBA" id="ARBA00000830"/>
    </source>
</evidence>
<comment type="caution">
    <text evidence="5">The sequence shown here is derived from an EMBL/GenBank/DDBJ whole genome shotgun (WGS) entry which is preliminary data.</text>
</comment>
<dbReference type="PRINTS" id="PR00413">
    <property type="entry name" value="HADHALOGNASE"/>
</dbReference>